<feature type="region of interest" description="Disordered" evidence="4">
    <location>
        <begin position="38"/>
        <end position="63"/>
    </location>
</feature>
<proteinExistence type="predicted"/>
<evidence type="ECO:0000313" key="5">
    <source>
        <dbReference type="EMBL" id="KAH1896604.1"/>
    </source>
</evidence>
<dbReference type="AlphaFoldDB" id="A0A9P8ND09"/>
<sequence length="544" mass="61218">MACDEQKPTCGTCLRLGVRCEPVKPDLKFKIVTAASAKKRGPGSAEPESSRLGQQLSSKHRQGSRLPDIDLIHSLQHTDRDIFYSTYWEDHCLPALHPIFRPVSELMGLPAVRDAILALSSCNLGRVNAERKHSKSTAVVGTFSPSLSHLTRSQLYYSSAIKRFISFTPDDYRNSAVQVLTILVIFGYIEAAMGNFDGYYRHVQGMSAFLVGLHDATGHALFRALLTAWLQSQFLVRWARTYFSSLDVHQRLASIPFPADLEGTCSSLYDRRAVALSILCESHRLNMKETLKYWGNQMLPDVHPISVLYPNRHDPEDSLSRLEEESKRLDKWLLHLPPSEQPLVGDSSETSPISFHTHDAALNFAYYVVARIMQCTSFLQKLPSRDPQLLGSECCEVEPWVRLLLRIVQATDMQISIIRNNYTIGFSSLLLAASLRCQDVALGTWIENWLQALEGKQPTEEGAFPVYQTLAVVKAINWQRRMGCDVFGISQPTDDGGGLPKFSYYNSQIITTLWFHGKRRATGEFFTHCIDLQAAYDGIPLEQS</sequence>
<keyword evidence="1" id="KW-0805">Transcription regulation</keyword>
<evidence type="ECO:0008006" key="7">
    <source>
        <dbReference type="Google" id="ProtNLM"/>
    </source>
</evidence>
<dbReference type="EMBL" id="JAIBSC010000120">
    <property type="protein sequence ID" value="KAH1896604.1"/>
    <property type="molecule type" value="Genomic_DNA"/>
</dbReference>
<dbReference type="CDD" id="cd00067">
    <property type="entry name" value="GAL4"/>
    <property type="match status" value="1"/>
</dbReference>
<dbReference type="InterPro" id="IPR001138">
    <property type="entry name" value="Zn2Cys6_DnaBD"/>
</dbReference>
<comment type="caution">
    <text evidence="5">The sequence shown here is derived from an EMBL/GenBank/DDBJ whole genome shotgun (WGS) entry which is preliminary data.</text>
</comment>
<dbReference type="GO" id="GO:0005634">
    <property type="term" value="C:nucleus"/>
    <property type="evidence" value="ECO:0007669"/>
    <property type="project" value="TreeGrafter"/>
</dbReference>
<dbReference type="PANTHER" id="PTHR37534">
    <property type="entry name" value="TRANSCRIPTIONAL ACTIVATOR PROTEIN UGA3"/>
    <property type="match status" value="1"/>
</dbReference>
<dbReference type="GO" id="GO:0045944">
    <property type="term" value="P:positive regulation of transcription by RNA polymerase II"/>
    <property type="evidence" value="ECO:0007669"/>
    <property type="project" value="TreeGrafter"/>
</dbReference>
<keyword evidence="2" id="KW-0804">Transcription</keyword>
<dbReference type="GO" id="GO:0008270">
    <property type="term" value="F:zinc ion binding"/>
    <property type="evidence" value="ECO:0007669"/>
    <property type="project" value="InterPro"/>
</dbReference>
<dbReference type="GO" id="GO:0000976">
    <property type="term" value="F:transcription cis-regulatory region binding"/>
    <property type="evidence" value="ECO:0007669"/>
    <property type="project" value="TreeGrafter"/>
</dbReference>
<dbReference type="PANTHER" id="PTHR37534:SF49">
    <property type="entry name" value="LYSINE BIOSYNTHESIS REGULATORY PROTEIN LYS14"/>
    <property type="match status" value="1"/>
</dbReference>
<keyword evidence="3" id="KW-0539">Nucleus</keyword>
<organism evidence="5 6">
    <name type="scientific">Aspergillus fumigatus</name>
    <name type="common">Neosartorya fumigata</name>
    <dbReference type="NCBI Taxonomy" id="746128"/>
    <lineage>
        <taxon>Eukaryota</taxon>
        <taxon>Fungi</taxon>
        <taxon>Dikarya</taxon>
        <taxon>Ascomycota</taxon>
        <taxon>Pezizomycotina</taxon>
        <taxon>Eurotiomycetes</taxon>
        <taxon>Eurotiomycetidae</taxon>
        <taxon>Eurotiales</taxon>
        <taxon>Aspergillaceae</taxon>
        <taxon>Aspergillus</taxon>
        <taxon>Aspergillus subgen. Fumigati</taxon>
    </lineage>
</organism>
<evidence type="ECO:0000256" key="3">
    <source>
        <dbReference type="ARBA" id="ARBA00023242"/>
    </source>
</evidence>
<name>A0A9P8ND09_ASPFM</name>
<evidence type="ECO:0000256" key="1">
    <source>
        <dbReference type="ARBA" id="ARBA00023015"/>
    </source>
</evidence>
<gene>
    <name evidence="5" type="ORF">KXV57_001326</name>
</gene>
<dbReference type="Proteomes" id="UP000813423">
    <property type="component" value="Unassembled WGS sequence"/>
</dbReference>
<evidence type="ECO:0000256" key="4">
    <source>
        <dbReference type="SAM" id="MobiDB-lite"/>
    </source>
</evidence>
<accession>A0A9P8ND09</accession>
<evidence type="ECO:0000256" key="2">
    <source>
        <dbReference type="ARBA" id="ARBA00023163"/>
    </source>
</evidence>
<protein>
    <recommendedName>
        <fullName evidence="7">Zn(2)-C6 fungal-type domain-containing protein</fullName>
    </recommendedName>
</protein>
<reference evidence="5" key="1">
    <citation type="submission" date="2021-08" db="EMBL/GenBank/DDBJ databases">
        <title>Global Aspergillus fumigatus from environmental and clinical sources.</title>
        <authorList>
            <person name="Barber A."/>
            <person name="Sae-Ong T."/>
        </authorList>
    </citation>
    <scope>NUCLEOTIDE SEQUENCE</scope>
    <source>
        <strain evidence="5">NRZ-2016-071</strain>
    </source>
</reference>
<evidence type="ECO:0000313" key="6">
    <source>
        <dbReference type="Proteomes" id="UP000813423"/>
    </source>
</evidence>
<dbReference type="GO" id="GO:0000981">
    <property type="term" value="F:DNA-binding transcription factor activity, RNA polymerase II-specific"/>
    <property type="evidence" value="ECO:0007669"/>
    <property type="project" value="InterPro"/>
</dbReference>